<evidence type="ECO:0000313" key="1">
    <source>
        <dbReference type="EMBL" id="BDI05677.1"/>
    </source>
</evidence>
<evidence type="ECO:0008006" key="3">
    <source>
        <dbReference type="Google" id="ProtNLM"/>
    </source>
</evidence>
<sequence>MVELYVYYRIDPAQGEAARAQVEGQQALLRTGIDGLQTGLLRRADAVPRGAEATWMEIYRRPGGLDAAACALIEAAMQALPTGRVGPRIIERFEPLTPGEVAAPVS</sequence>
<reference evidence="1" key="1">
    <citation type="submission" date="2022-04" db="EMBL/GenBank/DDBJ databases">
        <title>Whole genome sequence of Sphaerotilus sp. FB-5.</title>
        <authorList>
            <person name="Takeda M."/>
            <person name="Narihara S."/>
            <person name="Akimoto M."/>
            <person name="Akimoto R."/>
            <person name="Nishiyashiki S."/>
            <person name="Murakami T."/>
        </authorList>
    </citation>
    <scope>NUCLEOTIDE SEQUENCE</scope>
    <source>
        <strain evidence="1">FB-5</strain>
    </source>
</reference>
<accession>A0ABN6PNL8</accession>
<keyword evidence="2" id="KW-1185">Reference proteome</keyword>
<dbReference type="Pfam" id="PF16290">
    <property type="entry name" value="DUF4936"/>
    <property type="match status" value="1"/>
</dbReference>
<gene>
    <name evidence="1" type="ORF">CATMQ487_26470</name>
</gene>
<proteinExistence type="predicted"/>
<organism evidence="1 2">
    <name type="scientific">Sphaerotilus microaerophilus</name>
    <dbReference type="NCBI Taxonomy" id="2914710"/>
    <lineage>
        <taxon>Bacteria</taxon>
        <taxon>Pseudomonadati</taxon>
        <taxon>Pseudomonadota</taxon>
        <taxon>Betaproteobacteria</taxon>
        <taxon>Burkholderiales</taxon>
        <taxon>Sphaerotilaceae</taxon>
        <taxon>Sphaerotilus</taxon>
    </lineage>
</organism>
<dbReference type="Proteomes" id="UP001057498">
    <property type="component" value="Chromosome"/>
</dbReference>
<name>A0ABN6PNL8_9BURK</name>
<protein>
    <recommendedName>
        <fullName evidence="3">DUF4936 family protein</fullName>
    </recommendedName>
</protein>
<evidence type="ECO:0000313" key="2">
    <source>
        <dbReference type="Proteomes" id="UP001057498"/>
    </source>
</evidence>
<dbReference type="RefSeq" id="WP_251969042.1">
    <property type="nucleotide sequence ID" value="NZ_AP025730.1"/>
</dbReference>
<dbReference type="EMBL" id="AP025730">
    <property type="protein sequence ID" value="BDI05677.1"/>
    <property type="molecule type" value="Genomic_DNA"/>
</dbReference>
<dbReference type="InterPro" id="IPR032556">
    <property type="entry name" value="DUF4936"/>
</dbReference>